<feature type="binding site" evidence="14">
    <location>
        <position position="192"/>
    </location>
    <ligand>
        <name>Zn(2+)</name>
        <dbReference type="ChEBI" id="CHEBI:29105"/>
        <label>2</label>
    </ligand>
</feature>
<keyword evidence="4 14" id="KW-0235">DNA replication</keyword>
<feature type="zinc finger region" description="CR-type" evidence="15">
    <location>
        <begin position="137"/>
        <end position="215"/>
    </location>
</feature>
<dbReference type="RefSeq" id="WP_047764127.1">
    <property type="nucleotide sequence ID" value="NZ_LAQL01000006.1"/>
</dbReference>
<comment type="subunit">
    <text evidence="2 14">Homodimer.</text>
</comment>
<dbReference type="Gene3D" id="1.10.287.110">
    <property type="entry name" value="DnaJ domain"/>
    <property type="match status" value="1"/>
</dbReference>
<dbReference type="InterPro" id="IPR036869">
    <property type="entry name" value="J_dom_sf"/>
</dbReference>
<dbReference type="PROSITE" id="PS51188">
    <property type="entry name" value="ZF_CR"/>
    <property type="match status" value="1"/>
</dbReference>
<comment type="domain">
    <text evidence="14">The J domain is necessary and sufficient to stimulate DnaK ATPase activity. Zinc center 1 plays an important role in the autonomous, DnaK-independent chaperone activity of DnaJ. Zinc center 2 is essential for interaction with DnaK and for DnaJ activity.</text>
</comment>
<dbReference type="InterPro" id="IPR036410">
    <property type="entry name" value="HSP_DnaJ_Cys-rich_dom_sf"/>
</dbReference>
<evidence type="ECO:0000256" key="1">
    <source>
        <dbReference type="ARBA" id="ARBA00004496"/>
    </source>
</evidence>
<accession>A0A0H2MFF2</accession>
<dbReference type="Gene3D" id="2.10.230.10">
    <property type="entry name" value="Heat shock protein DnaJ, cysteine-rich domain"/>
    <property type="match status" value="1"/>
</dbReference>
<comment type="caution">
    <text evidence="18">The sequence shown here is derived from an EMBL/GenBank/DDBJ whole genome shotgun (WGS) entry which is preliminary data.</text>
</comment>
<dbReference type="HAMAP" id="MF_01152">
    <property type="entry name" value="DnaJ"/>
    <property type="match status" value="1"/>
</dbReference>
<dbReference type="GO" id="GO:0051082">
    <property type="term" value="F:unfolded protein binding"/>
    <property type="evidence" value="ECO:0007669"/>
    <property type="project" value="UniProtKB-UniRule"/>
</dbReference>
<dbReference type="Pfam" id="PF00226">
    <property type="entry name" value="DnaJ"/>
    <property type="match status" value="1"/>
</dbReference>
<feature type="repeat" description="CXXCXGXG motif" evidence="14">
    <location>
        <begin position="150"/>
        <end position="157"/>
    </location>
</feature>
<dbReference type="InterPro" id="IPR002939">
    <property type="entry name" value="DnaJ_C"/>
</dbReference>
<dbReference type="GO" id="GO:0031072">
    <property type="term" value="F:heat shock protein binding"/>
    <property type="evidence" value="ECO:0007669"/>
    <property type="project" value="InterPro"/>
</dbReference>
<dbReference type="SUPFAM" id="SSF49493">
    <property type="entry name" value="HSP40/DnaJ peptide-binding domain"/>
    <property type="match status" value="2"/>
</dbReference>
<feature type="binding site" evidence="14">
    <location>
        <position position="203"/>
    </location>
    <ligand>
        <name>Zn(2+)</name>
        <dbReference type="ChEBI" id="CHEBI:29105"/>
        <label>1</label>
    </ligand>
</feature>
<evidence type="ECO:0000256" key="5">
    <source>
        <dbReference type="ARBA" id="ARBA00022723"/>
    </source>
</evidence>
<evidence type="ECO:0000259" key="16">
    <source>
        <dbReference type="PROSITE" id="PS50076"/>
    </source>
</evidence>
<keyword evidence="6 14" id="KW-0677">Repeat</keyword>
<feature type="repeat" description="CXXCXGXG motif" evidence="14">
    <location>
        <begin position="203"/>
        <end position="210"/>
    </location>
</feature>
<evidence type="ECO:0000313" key="18">
    <source>
        <dbReference type="EMBL" id="KLN60916.1"/>
    </source>
</evidence>
<evidence type="ECO:0000256" key="15">
    <source>
        <dbReference type="PROSITE-ProRule" id="PRU00546"/>
    </source>
</evidence>
<sequence length="378" mass="40677">MSKKDFYEVLGVSRSADAKELKSAYRKLAMKYHPDRNPDDAEAEKKFKEINEAYGILKDDQQRAAYDNYGHAAFENGGPGAGGGFGGGGFGGGGFADIFEEMFGGFGGGGGRSAGGSQRGGDLRYNMEISLEDAYTGKEAEIRIPSAVSCDSCDGSGAAKGSSPVTCGTCKGNGRVRMQQGFFTVERTCHSCQGVGKVIENPCGNCHGSGRVEKEKTLQVNIPAGVEEGNRIRLAGEGEMGARGGTPGDLYIFLSIEPHRIFQREGADIYCRVPISMTQAALGGSVEVPTIDGGRAKVSIPDGTQSRQQFRLRNKGMSVLRSSSRGDMYVEVTVETPVNLTKRQKELLREFEEESGDNSPLSSGFFKRVKEFWEDLTE</sequence>
<keyword evidence="19" id="KW-1185">Reference proteome</keyword>
<reference evidence="18 19" key="1">
    <citation type="submission" date="2015-03" db="EMBL/GenBank/DDBJ databases">
        <title>Genome Sequence of Kiloniella spongiae MEBiC09566, isolated from a marine sponge.</title>
        <authorList>
            <person name="Shao Z."/>
            <person name="Wang L."/>
            <person name="Li X."/>
        </authorList>
    </citation>
    <scope>NUCLEOTIDE SEQUENCE [LARGE SCALE GENOMIC DNA]</scope>
    <source>
        <strain evidence="18 19">MEBiC09566</strain>
    </source>
</reference>
<feature type="binding site" evidence="14">
    <location>
        <position position="153"/>
    </location>
    <ligand>
        <name>Zn(2+)</name>
        <dbReference type="ChEBI" id="CHEBI:29105"/>
        <label>1</label>
    </ligand>
</feature>
<name>A0A0H2MFF2_9PROT</name>
<evidence type="ECO:0000256" key="14">
    <source>
        <dbReference type="HAMAP-Rule" id="MF_01152"/>
    </source>
</evidence>
<keyword evidence="10 14" id="KW-0143">Chaperone</keyword>
<gene>
    <name evidence="14" type="primary">dnaJ</name>
    <name evidence="18" type="ORF">WH96_10745</name>
</gene>
<evidence type="ECO:0000256" key="9">
    <source>
        <dbReference type="ARBA" id="ARBA00023016"/>
    </source>
</evidence>
<organism evidence="18 19">
    <name type="scientific">Kiloniella spongiae</name>
    <dbReference type="NCBI Taxonomy" id="1489064"/>
    <lineage>
        <taxon>Bacteria</taxon>
        <taxon>Pseudomonadati</taxon>
        <taxon>Pseudomonadota</taxon>
        <taxon>Alphaproteobacteria</taxon>
        <taxon>Rhodospirillales</taxon>
        <taxon>Kiloniellaceae</taxon>
        <taxon>Kiloniella</taxon>
    </lineage>
</organism>
<evidence type="ECO:0000256" key="8">
    <source>
        <dbReference type="ARBA" id="ARBA00022833"/>
    </source>
</evidence>
<dbReference type="NCBIfam" id="TIGR02349">
    <property type="entry name" value="DnaJ_bact"/>
    <property type="match status" value="1"/>
</dbReference>
<dbReference type="SUPFAM" id="SSF46565">
    <property type="entry name" value="Chaperone J-domain"/>
    <property type="match status" value="1"/>
</dbReference>
<evidence type="ECO:0000256" key="7">
    <source>
        <dbReference type="ARBA" id="ARBA00022771"/>
    </source>
</evidence>
<dbReference type="SMART" id="SM00271">
    <property type="entry name" value="DnaJ"/>
    <property type="match status" value="1"/>
</dbReference>
<dbReference type="CDD" id="cd10719">
    <property type="entry name" value="DnaJ_zf"/>
    <property type="match status" value="1"/>
</dbReference>
<dbReference type="NCBIfam" id="NF008035">
    <property type="entry name" value="PRK10767.1"/>
    <property type="match status" value="1"/>
</dbReference>
<keyword evidence="8 14" id="KW-0862">Zinc</keyword>
<dbReference type="FunFam" id="2.10.230.10:FF:000002">
    <property type="entry name" value="Molecular chaperone DnaJ"/>
    <property type="match status" value="1"/>
</dbReference>
<keyword evidence="7 14" id="KW-0863">Zinc-finger</keyword>
<feature type="repeat" description="CXXCXGXG motif" evidence="14">
    <location>
        <begin position="189"/>
        <end position="196"/>
    </location>
</feature>
<feature type="binding site" evidence="14">
    <location>
        <position position="189"/>
    </location>
    <ligand>
        <name>Zn(2+)</name>
        <dbReference type="ChEBI" id="CHEBI:29105"/>
        <label>2</label>
    </ligand>
</feature>
<dbReference type="Gene3D" id="2.60.260.20">
    <property type="entry name" value="Urease metallochaperone UreE, N-terminal domain"/>
    <property type="match status" value="2"/>
</dbReference>
<comment type="cofactor">
    <cofactor evidence="14">
        <name>Zn(2+)</name>
        <dbReference type="ChEBI" id="CHEBI:29105"/>
    </cofactor>
    <text evidence="14">Binds 2 Zn(2+) ions per monomer.</text>
</comment>
<dbReference type="Proteomes" id="UP000035444">
    <property type="component" value="Unassembled WGS sequence"/>
</dbReference>
<dbReference type="PANTHER" id="PTHR43096">
    <property type="entry name" value="DNAJ HOMOLOG 1, MITOCHONDRIAL-RELATED"/>
    <property type="match status" value="1"/>
</dbReference>
<evidence type="ECO:0000256" key="11">
    <source>
        <dbReference type="ARBA" id="ARBA00053423"/>
    </source>
</evidence>
<evidence type="ECO:0000256" key="10">
    <source>
        <dbReference type="ARBA" id="ARBA00023186"/>
    </source>
</evidence>
<evidence type="ECO:0000256" key="4">
    <source>
        <dbReference type="ARBA" id="ARBA00022705"/>
    </source>
</evidence>
<dbReference type="SUPFAM" id="SSF57938">
    <property type="entry name" value="DnaJ/Hsp40 cysteine-rich domain"/>
    <property type="match status" value="1"/>
</dbReference>
<evidence type="ECO:0000256" key="13">
    <source>
        <dbReference type="ARBA" id="ARBA00067609"/>
    </source>
</evidence>
<evidence type="ECO:0000256" key="6">
    <source>
        <dbReference type="ARBA" id="ARBA00022737"/>
    </source>
</evidence>
<dbReference type="GO" id="GO:0042026">
    <property type="term" value="P:protein refolding"/>
    <property type="evidence" value="ECO:0007669"/>
    <property type="project" value="TreeGrafter"/>
</dbReference>
<dbReference type="FunFam" id="1.10.287.110:FF:000034">
    <property type="entry name" value="Chaperone protein DnaJ"/>
    <property type="match status" value="1"/>
</dbReference>
<dbReference type="GO" id="GO:0008270">
    <property type="term" value="F:zinc ion binding"/>
    <property type="evidence" value="ECO:0007669"/>
    <property type="project" value="UniProtKB-UniRule"/>
</dbReference>
<dbReference type="GO" id="GO:0005737">
    <property type="term" value="C:cytoplasm"/>
    <property type="evidence" value="ECO:0007669"/>
    <property type="project" value="UniProtKB-SubCell"/>
</dbReference>
<dbReference type="CDD" id="cd06257">
    <property type="entry name" value="DnaJ"/>
    <property type="match status" value="1"/>
</dbReference>
<evidence type="ECO:0000313" key="19">
    <source>
        <dbReference type="Proteomes" id="UP000035444"/>
    </source>
</evidence>
<keyword evidence="5 14" id="KW-0479">Metal-binding</keyword>
<comment type="similarity">
    <text evidence="12 14">Belongs to the DnaJ family.</text>
</comment>
<dbReference type="InterPro" id="IPR001305">
    <property type="entry name" value="HSP_DnaJ_Cys-rich_dom"/>
</dbReference>
<feature type="binding site" evidence="14">
    <location>
        <position position="150"/>
    </location>
    <ligand>
        <name>Zn(2+)</name>
        <dbReference type="ChEBI" id="CHEBI:29105"/>
        <label>1</label>
    </ligand>
</feature>
<dbReference type="InterPro" id="IPR012724">
    <property type="entry name" value="DnaJ"/>
</dbReference>
<keyword evidence="9 14" id="KW-0346">Stress response</keyword>
<feature type="binding site" evidence="14">
    <location>
        <position position="167"/>
    </location>
    <ligand>
        <name>Zn(2+)</name>
        <dbReference type="ChEBI" id="CHEBI:29105"/>
        <label>2</label>
    </ligand>
</feature>
<evidence type="ECO:0000256" key="3">
    <source>
        <dbReference type="ARBA" id="ARBA00022490"/>
    </source>
</evidence>
<dbReference type="PATRIC" id="fig|1489064.4.peg.3450"/>
<comment type="function">
    <text evidence="11 14">Participates actively in the response to hyperosmotic and heat shock by preventing the aggregation of stress-denatured proteins and by disaggregating proteins, also in an autonomous, DnaK-independent fashion. Unfolded proteins bind initially to DnaJ; upon interaction with the DnaJ-bound protein, DnaK hydrolyzes its bound ATP, resulting in the formation of a stable complex. GrpE releases ADP from DnaK; ATP binding to DnaK triggers the release of the substrate protein, thus completing the reaction cycle. Several rounds of ATP-dependent interactions between DnaJ, DnaK and GrpE are required for fully efficient folding. Also involved, together with DnaK and GrpE, in the DNA replication of plasmids through activation of initiation proteins.</text>
</comment>
<dbReference type="PANTHER" id="PTHR43096:SF48">
    <property type="entry name" value="CHAPERONE PROTEIN DNAJ"/>
    <property type="match status" value="1"/>
</dbReference>
<dbReference type="OrthoDB" id="9779889at2"/>
<dbReference type="STRING" id="1489064.WH96_10745"/>
<dbReference type="InterPro" id="IPR008971">
    <property type="entry name" value="HSP40/DnaJ_pept-bd"/>
</dbReference>
<dbReference type="AlphaFoldDB" id="A0A0H2MFF2"/>
<dbReference type="Pfam" id="PF01556">
    <property type="entry name" value="DnaJ_C"/>
    <property type="match status" value="1"/>
</dbReference>
<evidence type="ECO:0000256" key="2">
    <source>
        <dbReference type="ARBA" id="ARBA00011738"/>
    </source>
</evidence>
<evidence type="ECO:0000256" key="12">
    <source>
        <dbReference type="ARBA" id="ARBA00061004"/>
    </source>
</evidence>
<dbReference type="PROSITE" id="PS50076">
    <property type="entry name" value="DNAJ_2"/>
    <property type="match status" value="1"/>
</dbReference>
<dbReference type="Pfam" id="PF00684">
    <property type="entry name" value="DnaJ_CXXCXGXG"/>
    <property type="match status" value="1"/>
</dbReference>
<dbReference type="GO" id="GO:0009408">
    <property type="term" value="P:response to heat"/>
    <property type="evidence" value="ECO:0007669"/>
    <property type="project" value="InterPro"/>
</dbReference>
<dbReference type="FunFam" id="2.60.260.20:FF:000004">
    <property type="entry name" value="Molecular chaperone DnaJ"/>
    <property type="match status" value="1"/>
</dbReference>
<feature type="domain" description="CR-type" evidence="17">
    <location>
        <begin position="137"/>
        <end position="215"/>
    </location>
</feature>
<comment type="subcellular location">
    <subcellularLocation>
        <location evidence="1 14">Cytoplasm</location>
    </subcellularLocation>
</comment>
<feature type="repeat" description="CXXCXGXG motif" evidence="14">
    <location>
        <begin position="167"/>
        <end position="174"/>
    </location>
</feature>
<dbReference type="InterPro" id="IPR001623">
    <property type="entry name" value="DnaJ_domain"/>
</dbReference>
<dbReference type="CDD" id="cd10747">
    <property type="entry name" value="DnaJ_C"/>
    <property type="match status" value="1"/>
</dbReference>
<protein>
    <recommendedName>
        <fullName evidence="13 14">Chaperone protein DnaJ</fullName>
    </recommendedName>
</protein>
<feature type="binding site" evidence="14">
    <location>
        <position position="170"/>
    </location>
    <ligand>
        <name>Zn(2+)</name>
        <dbReference type="ChEBI" id="CHEBI:29105"/>
        <label>2</label>
    </ligand>
</feature>
<evidence type="ECO:0000259" key="17">
    <source>
        <dbReference type="PROSITE" id="PS51188"/>
    </source>
</evidence>
<proteinExistence type="inferred from homology"/>
<feature type="binding site" evidence="14">
    <location>
        <position position="206"/>
    </location>
    <ligand>
        <name>Zn(2+)</name>
        <dbReference type="ChEBI" id="CHEBI:29105"/>
        <label>1</label>
    </ligand>
</feature>
<feature type="domain" description="J" evidence="16">
    <location>
        <begin position="5"/>
        <end position="70"/>
    </location>
</feature>
<dbReference type="GO" id="GO:0005524">
    <property type="term" value="F:ATP binding"/>
    <property type="evidence" value="ECO:0007669"/>
    <property type="project" value="InterPro"/>
</dbReference>
<dbReference type="GO" id="GO:0006260">
    <property type="term" value="P:DNA replication"/>
    <property type="evidence" value="ECO:0007669"/>
    <property type="project" value="UniProtKB-KW"/>
</dbReference>
<dbReference type="PRINTS" id="PR00625">
    <property type="entry name" value="JDOMAIN"/>
</dbReference>
<dbReference type="EMBL" id="LAQL01000006">
    <property type="protein sequence ID" value="KLN60916.1"/>
    <property type="molecule type" value="Genomic_DNA"/>
</dbReference>
<keyword evidence="3 14" id="KW-0963">Cytoplasm</keyword>